<evidence type="ECO:0000313" key="3">
    <source>
        <dbReference type="Proteomes" id="UP000006860"/>
    </source>
</evidence>
<accession>F0ST61</accession>
<dbReference type="Proteomes" id="UP000006860">
    <property type="component" value="Chromosome"/>
</dbReference>
<organism evidence="2 3">
    <name type="scientific">Rubinisphaera brasiliensis (strain ATCC 49424 / DSM 5305 / JCM 21570 / IAM 15109 / NBRC 103401 / IFAM 1448)</name>
    <name type="common">Planctomyces brasiliensis</name>
    <dbReference type="NCBI Taxonomy" id="756272"/>
    <lineage>
        <taxon>Bacteria</taxon>
        <taxon>Pseudomonadati</taxon>
        <taxon>Planctomycetota</taxon>
        <taxon>Planctomycetia</taxon>
        <taxon>Planctomycetales</taxon>
        <taxon>Planctomycetaceae</taxon>
        <taxon>Rubinisphaera</taxon>
    </lineage>
</organism>
<evidence type="ECO:0000256" key="1">
    <source>
        <dbReference type="SAM" id="Phobius"/>
    </source>
</evidence>
<dbReference type="STRING" id="756272.Plabr_1661"/>
<dbReference type="EMBL" id="CP002546">
    <property type="protein sequence ID" value="ADY59272.1"/>
    <property type="molecule type" value="Genomic_DNA"/>
</dbReference>
<evidence type="ECO:0000313" key="2">
    <source>
        <dbReference type="EMBL" id="ADY59272.1"/>
    </source>
</evidence>
<dbReference type="KEGG" id="pbs:Plabr_1661"/>
<protein>
    <submittedName>
        <fullName evidence="2">Uncharacterized protein</fullName>
    </submittedName>
</protein>
<proteinExistence type="predicted"/>
<keyword evidence="1" id="KW-0472">Membrane</keyword>
<keyword evidence="1" id="KW-0812">Transmembrane</keyword>
<gene>
    <name evidence="2" type="ordered locus">Plabr_1661</name>
</gene>
<name>F0ST61_RUBBR</name>
<dbReference type="HOGENOM" id="CLU_2587550_0_0_0"/>
<keyword evidence="3" id="KW-1185">Reference proteome</keyword>
<keyword evidence="1" id="KW-1133">Transmembrane helix</keyword>
<dbReference type="AlphaFoldDB" id="F0ST61"/>
<sequence length="80" mass="9242">MSEFGLMWLHLQWFAVIACVLMSVVFVQNLFRLIIIPRLLYVLSRSCLGQLRSRSYVPRLLEMPGRTQMSGDFPLGSVRP</sequence>
<feature type="transmembrane region" description="Helical" evidence="1">
    <location>
        <begin position="12"/>
        <end position="35"/>
    </location>
</feature>
<reference evidence="3" key="1">
    <citation type="submission" date="2011-02" db="EMBL/GenBank/DDBJ databases">
        <title>The complete genome of Planctomyces brasiliensis DSM 5305.</title>
        <authorList>
            <person name="Lucas S."/>
            <person name="Copeland A."/>
            <person name="Lapidus A."/>
            <person name="Bruce D."/>
            <person name="Goodwin L."/>
            <person name="Pitluck S."/>
            <person name="Kyrpides N."/>
            <person name="Mavromatis K."/>
            <person name="Pagani I."/>
            <person name="Ivanova N."/>
            <person name="Ovchinnikova G."/>
            <person name="Lu M."/>
            <person name="Detter J.C."/>
            <person name="Han C."/>
            <person name="Land M."/>
            <person name="Hauser L."/>
            <person name="Markowitz V."/>
            <person name="Cheng J.-F."/>
            <person name="Hugenholtz P."/>
            <person name="Woyke T."/>
            <person name="Wu D."/>
            <person name="Tindall B."/>
            <person name="Pomrenke H.G."/>
            <person name="Brambilla E."/>
            <person name="Klenk H.-P."/>
            <person name="Eisen J.A."/>
        </authorList>
    </citation>
    <scope>NUCLEOTIDE SEQUENCE [LARGE SCALE GENOMIC DNA]</scope>
    <source>
        <strain evidence="3">ATCC 49424 / DSM 5305 / JCM 21570 / NBRC 103401 / IFAM 1448</strain>
    </source>
</reference>